<keyword evidence="2" id="KW-0479">Metal-binding</keyword>
<dbReference type="GO" id="GO:0003677">
    <property type="term" value="F:DNA binding"/>
    <property type="evidence" value="ECO:0007669"/>
    <property type="project" value="UniProtKB-KW"/>
</dbReference>
<organism evidence="10 11">
    <name type="scientific">Orchesella cincta</name>
    <name type="common">Springtail</name>
    <name type="synonym">Podura cincta</name>
    <dbReference type="NCBI Taxonomy" id="48709"/>
    <lineage>
        <taxon>Eukaryota</taxon>
        <taxon>Metazoa</taxon>
        <taxon>Ecdysozoa</taxon>
        <taxon>Arthropoda</taxon>
        <taxon>Hexapoda</taxon>
        <taxon>Collembola</taxon>
        <taxon>Entomobryomorpha</taxon>
        <taxon>Entomobryoidea</taxon>
        <taxon>Orchesellidae</taxon>
        <taxon>Orchesellinae</taxon>
        <taxon>Orchesella</taxon>
    </lineage>
</organism>
<evidence type="ECO:0000256" key="3">
    <source>
        <dbReference type="ARBA" id="ARBA00022737"/>
    </source>
</evidence>
<keyword evidence="6" id="KW-0238">DNA-binding</keyword>
<dbReference type="Pfam" id="PF00096">
    <property type="entry name" value="zf-C2H2"/>
    <property type="match status" value="1"/>
</dbReference>
<dbReference type="PROSITE" id="PS50157">
    <property type="entry name" value="ZINC_FINGER_C2H2_2"/>
    <property type="match status" value="1"/>
</dbReference>
<feature type="domain" description="C2H2-type" evidence="9">
    <location>
        <begin position="22"/>
        <end position="49"/>
    </location>
</feature>
<feature type="non-terminal residue" evidence="10">
    <location>
        <position position="64"/>
    </location>
</feature>
<keyword evidence="7" id="KW-0539">Nucleus</keyword>
<dbReference type="InterPro" id="IPR050331">
    <property type="entry name" value="Zinc_finger"/>
</dbReference>
<evidence type="ECO:0000256" key="6">
    <source>
        <dbReference type="ARBA" id="ARBA00023125"/>
    </source>
</evidence>
<accession>A0A1D2MCS2</accession>
<keyword evidence="3" id="KW-0677">Repeat</keyword>
<dbReference type="InterPro" id="IPR013087">
    <property type="entry name" value="Znf_C2H2_type"/>
</dbReference>
<dbReference type="AlphaFoldDB" id="A0A1D2MCS2"/>
<dbReference type="Proteomes" id="UP000094527">
    <property type="component" value="Unassembled WGS sequence"/>
</dbReference>
<dbReference type="STRING" id="48709.A0A1D2MCS2"/>
<keyword evidence="5" id="KW-0862">Zinc</keyword>
<dbReference type="GO" id="GO:0000122">
    <property type="term" value="P:negative regulation of transcription by RNA polymerase II"/>
    <property type="evidence" value="ECO:0007669"/>
    <property type="project" value="UniProtKB-ARBA"/>
</dbReference>
<evidence type="ECO:0000256" key="8">
    <source>
        <dbReference type="PROSITE-ProRule" id="PRU00042"/>
    </source>
</evidence>
<dbReference type="EMBL" id="LJIJ01001803">
    <property type="protein sequence ID" value="ODM90763.1"/>
    <property type="molecule type" value="Genomic_DNA"/>
</dbReference>
<dbReference type="FunFam" id="3.30.160.60:FF:000446">
    <property type="entry name" value="Zinc finger protein"/>
    <property type="match status" value="1"/>
</dbReference>
<dbReference type="PANTHER" id="PTHR16515:SF66">
    <property type="entry name" value="C2H2-TYPE DOMAIN-CONTAINING PROTEIN"/>
    <property type="match status" value="1"/>
</dbReference>
<evidence type="ECO:0000313" key="11">
    <source>
        <dbReference type="Proteomes" id="UP000094527"/>
    </source>
</evidence>
<proteinExistence type="predicted"/>
<evidence type="ECO:0000259" key="9">
    <source>
        <dbReference type="PROSITE" id="PS50157"/>
    </source>
</evidence>
<sequence length="64" mass="7440">MFFFFRTLITATMESNTGKRRYKCELCDKLFASVESRSHHVQTHNGEKSYKCNVCGKTLTSKQN</sequence>
<dbReference type="FunFam" id="3.30.160.60:FF:001465">
    <property type="entry name" value="Zinc finger protein 560"/>
    <property type="match status" value="1"/>
</dbReference>
<keyword evidence="11" id="KW-1185">Reference proteome</keyword>
<dbReference type="GO" id="GO:0005634">
    <property type="term" value="C:nucleus"/>
    <property type="evidence" value="ECO:0007669"/>
    <property type="project" value="UniProtKB-SubCell"/>
</dbReference>
<dbReference type="PANTHER" id="PTHR16515">
    <property type="entry name" value="PR DOMAIN ZINC FINGER PROTEIN"/>
    <property type="match status" value="1"/>
</dbReference>
<dbReference type="SUPFAM" id="SSF57667">
    <property type="entry name" value="beta-beta-alpha zinc fingers"/>
    <property type="match status" value="1"/>
</dbReference>
<comment type="caution">
    <text evidence="10">The sequence shown here is derived from an EMBL/GenBank/DDBJ whole genome shotgun (WGS) entry which is preliminary data.</text>
</comment>
<dbReference type="OrthoDB" id="6077919at2759"/>
<evidence type="ECO:0000256" key="4">
    <source>
        <dbReference type="ARBA" id="ARBA00022771"/>
    </source>
</evidence>
<protein>
    <submittedName>
        <fullName evidence="10">Putative zinc finger protein</fullName>
    </submittedName>
</protein>
<evidence type="ECO:0000313" key="10">
    <source>
        <dbReference type="EMBL" id="ODM90763.1"/>
    </source>
</evidence>
<evidence type="ECO:0000256" key="7">
    <source>
        <dbReference type="ARBA" id="ARBA00023242"/>
    </source>
</evidence>
<dbReference type="InterPro" id="IPR036236">
    <property type="entry name" value="Znf_C2H2_sf"/>
</dbReference>
<dbReference type="Gene3D" id="3.30.160.60">
    <property type="entry name" value="Classic Zinc Finger"/>
    <property type="match status" value="2"/>
</dbReference>
<keyword evidence="4 8" id="KW-0863">Zinc-finger</keyword>
<evidence type="ECO:0000256" key="2">
    <source>
        <dbReference type="ARBA" id="ARBA00022723"/>
    </source>
</evidence>
<evidence type="ECO:0000256" key="5">
    <source>
        <dbReference type="ARBA" id="ARBA00022833"/>
    </source>
</evidence>
<dbReference type="GO" id="GO:0008270">
    <property type="term" value="F:zinc ion binding"/>
    <property type="evidence" value="ECO:0007669"/>
    <property type="project" value="UniProtKB-KW"/>
</dbReference>
<dbReference type="PROSITE" id="PS00028">
    <property type="entry name" value="ZINC_FINGER_C2H2_1"/>
    <property type="match status" value="1"/>
</dbReference>
<gene>
    <name evidence="10" type="ORF">Ocin01_15918</name>
</gene>
<evidence type="ECO:0000256" key="1">
    <source>
        <dbReference type="ARBA" id="ARBA00004123"/>
    </source>
</evidence>
<comment type="subcellular location">
    <subcellularLocation>
        <location evidence="1">Nucleus</location>
    </subcellularLocation>
</comment>
<name>A0A1D2MCS2_ORCCI</name>
<reference evidence="10 11" key="1">
    <citation type="journal article" date="2016" name="Genome Biol. Evol.">
        <title>Gene Family Evolution Reflects Adaptation to Soil Environmental Stressors in the Genome of the Collembolan Orchesella cincta.</title>
        <authorList>
            <person name="Faddeeva-Vakhrusheva A."/>
            <person name="Derks M.F."/>
            <person name="Anvar S.Y."/>
            <person name="Agamennone V."/>
            <person name="Suring W."/>
            <person name="Smit S."/>
            <person name="van Straalen N.M."/>
            <person name="Roelofs D."/>
        </authorList>
    </citation>
    <scope>NUCLEOTIDE SEQUENCE [LARGE SCALE GENOMIC DNA]</scope>
    <source>
        <tissue evidence="10">Mixed pool</tissue>
    </source>
</reference>